<protein>
    <submittedName>
        <fullName evidence="2">Uncharacterized protein</fullName>
    </submittedName>
</protein>
<feature type="region of interest" description="Disordered" evidence="1">
    <location>
        <begin position="1"/>
        <end position="37"/>
    </location>
</feature>
<reference evidence="2" key="1">
    <citation type="submission" date="2014-09" db="EMBL/GenBank/DDBJ databases">
        <authorList>
            <person name="Magalhaes I.L.F."/>
            <person name="Oliveira U."/>
            <person name="Santos F.R."/>
            <person name="Vidigal T.H.D.A."/>
            <person name="Brescovit A.D."/>
            <person name="Santos A.J."/>
        </authorList>
    </citation>
    <scope>NUCLEOTIDE SEQUENCE</scope>
    <source>
        <tissue evidence="2">Shoot tissue taken approximately 20 cm above the soil surface</tissue>
    </source>
</reference>
<evidence type="ECO:0000313" key="2">
    <source>
        <dbReference type="EMBL" id="JAE11864.1"/>
    </source>
</evidence>
<name>A0A0A9FKU4_ARUDO</name>
<reference evidence="2" key="2">
    <citation type="journal article" date="2015" name="Data Brief">
        <title>Shoot transcriptome of the giant reed, Arundo donax.</title>
        <authorList>
            <person name="Barrero R.A."/>
            <person name="Guerrero F.D."/>
            <person name="Moolhuijzen P."/>
            <person name="Goolsby J.A."/>
            <person name="Tidwell J."/>
            <person name="Bellgard S.E."/>
            <person name="Bellgard M.I."/>
        </authorList>
    </citation>
    <scope>NUCLEOTIDE SEQUENCE</scope>
    <source>
        <tissue evidence="2">Shoot tissue taken approximately 20 cm above the soil surface</tissue>
    </source>
</reference>
<sequence>MGMRTRPVHVTARGCGGGGFRPPRRRRRLGVRQAAREATASHVEDGLAAVVDARPVPRDAAHVARLLRHLLLHQLLATAAAVASTGAEMVLVAADCLLGARVNGDGGAI</sequence>
<organism evidence="2">
    <name type="scientific">Arundo donax</name>
    <name type="common">Giant reed</name>
    <name type="synonym">Donax arundinaceus</name>
    <dbReference type="NCBI Taxonomy" id="35708"/>
    <lineage>
        <taxon>Eukaryota</taxon>
        <taxon>Viridiplantae</taxon>
        <taxon>Streptophyta</taxon>
        <taxon>Embryophyta</taxon>
        <taxon>Tracheophyta</taxon>
        <taxon>Spermatophyta</taxon>
        <taxon>Magnoliopsida</taxon>
        <taxon>Liliopsida</taxon>
        <taxon>Poales</taxon>
        <taxon>Poaceae</taxon>
        <taxon>PACMAD clade</taxon>
        <taxon>Arundinoideae</taxon>
        <taxon>Arundineae</taxon>
        <taxon>Arundo</taxon>
    </lineage>
</organism>
<proteinExistence type="predicted"/>
<accession>A0A0A9FKU4</accession>
<dbReference type="AlphaFoldDB" id="A0A0A9FKU4"/>
<evidence type="ECO:0000256" key="1">
    <source>
        <dbReference type="SAM" id="MobiDB-lite"/>
    </source>
</evidence>
<dbReference type="EMBL" id="GBRH01186032">
    <property type="protein sequence ID" value="JAE11864.1"/>
    <property type="molecule type" value="Transcribed_RNA"/>
</dbReference>